<keyword evidence="2" id="KW-1185">Reference proteome</keyword>
<name>A0A9D4F5R6_DREPO</name>
<organism evidence="1 2">
    <name type="scientific">Dreissena polymorpha</name>
    <name type="common">Zebra mussel</name>
    <name type="synonym">Mytilus polymorpha</name>
    <dbReference type="NCBI Taxonomy" id="45954"/>
    <lineage>
        <taxon>Eukaryota</taxon>
        <taxon>Metazoa</taxon>
        <taxon>Spiralia</taxon>
        <taxon>Lophotrochozoa</taxon>
        <taxon>Mollusca</taxon>
        <taxon>Bivalvia</taxon>
        <taxon>Autobranchia</taxon>
        <taxon>Heteroconchia</taxon>
        <taxon>Euheterodonta</taxon>
        <taxon>Imparidentia</taxon>
        <taxon>Neoheterodontei</taxon>
        <taxon>Myida</taxon>
        <taxon>Dreissenoidea</taxon>
        <taxon>Dreissenidae</taxon>
        <taxon>Dreissena</taxon>
    </lineage>
</organism>
<dbReference type="EMBL" id="JAIWYP010000008">
    <property type="protein sequence ID" value="KAH3790335.1"/>
    <property type="molecule type" value="Genomic_DNA"/>
</dbReference>
<reference evidence="1" key="1">
    <citation type="journal article" date="2019" name="bioRxiv">
        <title>The Genome of the Zebra Mussel, Dreissena polymorpha: A Resource for Invasive Species Research.</title>
        <authorList>
            <person name="McCartney M.A."/>
            <person name="Auch B."/>
            <person name="Kono T."/>
            <person name="Mallez S."/>
            <person name="Zhang Y."/>
            <person name="Obille A."/>
            <person name="Becker A."/>
            <person name="Abrahante J.E."/>
            <person name="Garbe J."/>
            <person name="Badalamenti J.P."/>
            <person name="Herman A."/>
            <person name="Mangelson H."/>
            <person name="Liachko I."/>
            <person name="Sullivan S."/>
            <person name="Sone E.D."/>
            <person name="Koren S."/>
            <person name="Silverstein K.A.T."/>
            <person name="Beckman K.B."/>
            <person name="Gohl D.M."/>
        </authorList>
    </citation>
    <scope>NUCLEOTIDE SEQUENCE</scope>
    <source>
        <strain evidence="1">Duluth1</strain>
        <tissue evidence="1">Whole animal</tissue>
    </source>
</reference>
<evidence type="ECO:0000313" key="1">
    <source>
        <dbReference type="EMBL" id="KAH3790335.1"/>
    </source>
</evidence>
<dbReference type="Proteomes" id="UP000828390">
    <property type="component" value="Unassembled WGS sequence"/>
</dbReference>
<sequence length="208" mass="22938">MSAGVLCKSSGLYSTLPEISWGPLQVIRFVQNASRGLIRFVQYASRGQLGSFASHQICTVRFPRSAGVLCKSSGLYSTLPEVSSDLYSTLPEVSWDPLQVIRFVQYSSRGQLGSSTSHQVCTVRFPRSHQICTVRFPRSAGVLCKSSGLYSTLPEVSSDLYRTLPEVSWDPLQVIRFVKYASRDQLGSFASHQVCTVLFPRSAGVLCK</sequence>
<comment type="caution">
    <text evidence="1">The sequence shown here is derived from an EMBL/GenBank/DDBJ whole genome shotgun (WGS) entry which is preliminary data.</text>
</comment>
<gene>
    <name evidence="1" type="ORF">DPMN_168533</name>
</gene>
<proteinExistence type="predicted"/>
<accession>A0A9D4F5R6</accession>
<dbReference type="AlphaFoldDB" id="A0A9D4F5R6"/>
<protein>
    <submittedName>
        <fullName evidence="1">Uncharacterized protein</fullName>
    </submittedName>
</protein>
<reference evidence="1" key="2">
    <citation type="submission" date="2020-11" db="EMBL/GenBank/DDBJ databases">
        <authorList>
            <person name="McCartney M.A."/>
            <person name="Auch B."/>
            <person name="Kono T."/>
            <person name="Mallez S."/>
            <person name="Becker A."/>
            <person name="Gohl D.M."/>
            <person name="Silverstein K.A.T."/>
            <person name="Koren S."/>
            <person name="Bechman K.B."/>
            <person name="Herman A."/>
            <person name="Abrahante J.E."/>
            <person name="Garbe J."/>
        </authorList>
    </citation>
    <scope>NUCLEOTIDE SEQUENCE</scope>
    <source>
        <strain evidence="1">Duluth1</strain>
        <tissue evidence="1">Whole animal</tissue>
    </source>
</reference>
<evidence type="ECO:0000313" key="2">
    <source>
        <dbReference type="Proteomes" id="UP000828390"/>
    </source>
</evidence>